<feature type="region of interest" description="Disordered" evidence="3">
    <location>
        <begin position="1"/>
        <end position="50"/>
    </location>
</feature>
<dbReference type="AlphaFoldDB" id="A0A7Y9JL86"/>
<dbReference type="PANTHER" id="PTHR37313">
    <property type="entry name" value="UPF0749 PROTEIN RV1825"/>
    <property type="match status" value="1"/>
</dbReference>
<evidence type="ECO:0000256" key="1">
    <source>
        <dbReference type="ARBA" id="ARBA00009108"/>
    </source>
</evidence>
<evidence type="ECO:0000313" key="5">
    <source>
        <dbReference type="Proteomes" id="UP000529783"/>
    </source>
</evidence>
<feature type="compositionally biased region" description="Basic and acidic residues" evidence="3">
    <location>
        <begin position="29"/>
        <end position="42"/>
    </location>
</feature>
<dbReference type="InterPro" id="IPR010273">
    <property type="entry name" value="DUF881"/>
</dbReference>
<dbReference type="Pfam" id="PF05949">
    <property type="entry name" value="DUF881"/>
    <property type="match status" value="1"/>
</dbReference>
<feature type="coiled-coil region" evidence="2">
    <location>
        <begin position="104"/>
        <end position="138"/>
    </location>
</feature>
<reference evidence="4 5" key="1">
    <citation type="submission" date="2020-07" db="EMBL/GenBank/DDBJ databases">
        <title>Sequencing the genomes of 1000 actinobacteria strains.</title>
        <authorList>
            <person name="Klenk H.-P."/>
        </authorList>
    </citation>
    <scope>NUCLEOTIDE SEQUENCE [LARGE SCALE GENOMIC DNA]</scope>
    <source>
        <strain evidence="4 5">DSM 40398</strain>
    </source>
</reference>
<proteinExistence type="inferred from homology"/>
<keyword evidence="5" id="KW-1185">Reference proteome</keyword>
<comment type="similarity">
    <text evidence="1">Belongs to the UPF0749 family.</text>
</comment>
<dbReference type="PANTHER" id="PTHR37313:SF2">
    <property type="entry name" value="UPF0749 PROTEIN YLXX"/>
    <property type="match status" value="1"/>
</dbReference>
<keyword evidence="2" id="KW-0175">Coiled coil</keyword>
<dbReference type="GO" id="GO:0005886">
    <property type="term" value="C:plasma membrane"/>
    <property type="evidence" value="ECO:0007669"/>
    <property type="project" value="TreeGrafter"/>
</dbReference>
<organism evidence="4 5">
    <name type="scientific">Actinomadura luteofluorescens</name>
    <dbReference type="NCBI Taxonomy" id="46163"/>
    <lineage>
        <taxon>Bacteria</taxon>
        <taxon>Bacillati</taxon>
        <taxon>Actinomycetota</taxon>
        <taxon>Actinomycetes</taxon>
        <taxon>Streptosporangiales</taxon>
        <taxon>Thermomonosporaceae</taxon>
        <taxon>Actinomadura</taxon>
    </lineage>
</organism>
<evidence type="ECO:0000256" key="2">
    <source>
        <dbReference type="SAM" id="Coils"/>
    </source>
</evidence>
<name>A0A7Y9JL86_9ACTN</name>
<dbReference type="Gene3D" id="3.30.70.1880">
    <property type="entry name" value="Protein of unknown function DUF881"/>
    <property type="match status" value="1"/>
</dbReference>
<feature type="compositionally biased region" description="Acidic residues" evidence="3">
    <location>
        <begin position="19"/>
        <end position="28"/>
    </location>
</feature>
<protein>
    <submittedName>
        <fullName evidence="4">Uncharacterized protein YlxW (UPF0749 family)</fullName>
    </submittedName>
</protein>
<dbReference type="Proteomes" id="UP000529783">
    <property type="component" value="Unassembled WGS sequence"/>
</dbReference>
<dbReference type="EMBL" id="JACCBA010000001">
    <property type="protein sequence ID" value="NYD52686.1"/>
    <property type="molecule type" value="Genomic_DNA"/>
</dbReference>
<comment type="caution">
    <text evidence="4">The sequence shown here is derived from an EMBL/GenBank/DDBJ whole genome shotgun (WGS) entry which is preliminary data.</text>
</comment>
<accession>A0A7Y9JL86</accession>
<sequence>MTGGEATRRDEAPPGGEQIPEDEQAQEDEQARGEEQAQEKEQVGPGPGGLRALADLLRPRVSPGQLVGGLLCLVLGFAVAAQVRSTERDTTFATARQDELVGILADLGQRSERLRGDLRDLEETKARLERDAEGGTALQEARERATAYGLLAGTLPAEGPGIELRIDDPGRGVKALNLLDALEELRDAGAEVIQVGDVRVGVDTHFLDERDGIRADGRLLTAPYRFLAIGDPHTMTTALGIPGGLVRTLEGAGAHVLITRRAKVAVGAVRSP</sequence>
<evidence type="ECO:0000256" key="3">
    <source>
        <dbReference type="SAM" id="MobiDB-lite"/>
    </source>
</evidence>
<evidence type="ECO:0000313" key="4">
    <source>
        <dbReference type="EMBL" id="NYD52686.1"/>
    </source>
</evidence>
<dbReference type="RefSeq" id="WP_179848851.1">
    <property type="nucleotide sequence ID" value="NZ_JACCBA010000001.1"/>
</dbReference>
<feature type="compositionally biased region" description="Basic and acidic residues" evidence="3">
    <location>
        <begin position="1"/>
        <end position="12"/>
    </location>
</feature>
<gene>
    <name evidence="4" type="ORF">BJY14_008669</name>
</gene>